<gene>
    <name evidence="2" type="ORF">SLNWT_6691</name>
</gene>
<keyword evidence="3" id="KW-1185">Reference proteome</keyword>
<evidence type="ECO:0000313" key="3">
    <source>
        <dbReference type="Proteomes" id="UP000031523"/>
    </source>
</evidence>
<evidence type="ECO:0000313" key="2">
    <source>
        <dbReference type="EMBL" id="AJE87067.1"/>
    </source>
</evidence>
<feature type="compositionally biased region" description="Basic residues" evidence="1">
    <location>
        <begin position="1"/>
        <end position="10"/>
    </location>
</feature>
<feature type="region of interest" description="Disordered" evidence="1">
    <location>
        <begin position="1"/>
        <end position="43"/>
    </location>
</feature>
<dbReference type="KEGG" id="sals:SLNWT_6691"/>
<sequence length="43" mass="4549">MQSPHPRGRPRPFTGGRREGTGGHGGLLSSARWRAALLDPGTP</sequence>
<evidence type="ECO:0000256" key="1">
    <source>
        <dbReference type="SAM" id="MobiDB-lite"/>
    </source>
</evidence>
<protein>
    <submittedName>
        <fullName evidence="2">Uncharacterized protein</fullName>
    </submittedName>
</protein>
<dbReference type="Proteomes" id="UP000031523">
    <property type="component" value="Chromosome"/>
</dbReference>
<dbReference type="EMBL" id="CP010519">
    <property type="protein sequence ID" value="AJE87067.1"/>
    <property type="molecule type" value="Genomic_DNA"/>
</dbReference>
<proteinExistence type="predicted"/>
<reference evidence="2 3" key="1">
    <citation type="submission" date="2015-01" db="EMBL/GenBank/DDBJ databases">
        <title>Enhanced salinomycin production by adjusting the supply of polyketide extender units in Streptomyce albus DSM 41398.</title>
        <authorList>
            <person name="Lu C."/>
        </authorList>
    </citation>
    <scope>NUCLEOTIDE SEQUENCE [LARGE SCALE GENOMIC DNA]</scope>
    <source>
        <strain evidence="3">ATCC 21838 / DSM 41398 / FERM P-419 / JCM 4703 / NBRC 107858</strain>
    </source>
</reference>
<organism evidence="2 3">
    <name type="scientific">Streptomyces albus (strain ATCC 21838 / DSM 41398 / FERM P-419 / JCM 4703 / NBRC 107858)</name>
    <dbReference type="NCBI Taxonomy" id="1081613"/>
    <lineage>
        <taxon>Bacteria</taxon>
        <taxon>Bacillati</taxon>
        <taxon>Actinomycetota</taxon>
        <taxon>Actinomycetes</taxon>
        <taxon>Kitasatosporales</taxon>
        <taxon>Streptomycetaceae</taxon>
        <taxon>Streptomyces</taxon>
    </lineage>
</organism>
<feature type="compositionally biased region" description="Low complexity" evidence="1">
    <location>
        <begin position="27"/>
        <end position="43"/>
    </location>
</feature>
<dbReference type="AlphaFoldDB" id="A0A0B5F9B1"/>
<accession>A0A0B5F9B1</accession>
<name>A0A0B5F9B1_STRA4</name>